<keyword evidence="7" id="KW-0830">Ubiquinone</keyword>
<keyword evidence="10" id="KW-1185">Reference proteome</keyword>
<gene>
    <name evidence="7" type="primary">nuoA</name>
    <name evidence="9" type="ORF">JGI24_00556</name>
</gene>
<evidence type="ECO:0000313" key="9">
    <source>
        <dbReference type="EMBL" id="CUS99115.1"/>
    </source>
</evidence>
<dbReference type="InterPro" id="IPR023043">
    <property type="entry name" value="NAD(P)H_OxRDtase_bac/plastid"/>
</dbReference>
<keyword evidence="7" id="KW-1278">Translocase</keyword>
<protein>
    <recommendedName>
        <fullName evidence="7">NADH-quinone oxidoreductase subunit A</fullName>
        <ecNumber evidence="7">7.1.1.-</ecNumber>
    </recommendedName>
    <alternativeName>
        <fullName evidence="7">NADH dehydrogenase I subunit A</fullName>
    </alternativeName>
    <alternativeName>
        <fullName evidence="7">NDH-1 subunit A</fullName>
    </alternativeName>
    <alternativeName>
        <fullName evidence="7">NUO1</fullName>
    </alternativeName>
</protein>
<comment type="catalytic activity">
    <reaction evidence="7 8">
        <text>a quinone + NADH + 5 H(+)(in) = a quinol + NAD(+) + 4 H(+)(out)</text>
        <dbReference type="Rhea" id="RHEA:57888"/>
        <dbReference type="ChEBI" id="CHEBI:15378"/>
        <dbReference type="ChEBI" id="CHEBI:24646"/>
        <dbReference type="ChEBI" id="CHEBI:57540"/>
        <dbReference type="ChEBI" id="CHEBI:57945"/>
        <dbReference type="ChEBI" id="CHEBI:132124"/>
    </reaction>
</comment>
<dbReference type="InterPro" id="IPR038430">
    <property type="entry name" value="NDAH_ubi_oxred_su3_sf"/>
</dbReference>
<evidence type="ECO:0000256" key="1">
    <source>
        <dbReference type="ARBA" id="ARBA00004141"/>
    </source>
</evidence>
<evidence type="ECO:0000256" key="6">
    <source>
        <dbReference type="ARBA" id="ARBA00023136"/>
    </source>
</evidence>
<evidence type="ECO:0000256" key="2">
    <source>
        <dbReference type="ARBA" id="ARBA00008472"/>
    </source>
</evidence>
<dbReference type="InterPro" id="IPR000440">
    <property type="entry name" value="NADH_UbQ/plastoQ_OxRdtase_su3"/>
</dbReference>
<reference evidence="9 10" key="1">
    <citation type="submission" date="2015-11" db="EMBL/GenBank/DDBJ databases">
        <authorList>
            <person name="Varghese N."/>
        </authorList>
    </citation>
    <scope>NUCLEOTIDE SEQUENCE [LARGE SCALE GENOMIC DNA]</scope>
    <source>
        <strain evidence="9 10">JGI-24</strain>
    </source>
</reference>
<keyword evidence="3 7" id="KW-0813">Transport</keyword>
<evidence type="ECO:0000256" key="8">
    <source>
        <dbReference type="RuleBase" id="RU003639"/>
    </source>
</evidence>
<comment type="subunit">
    <text evidence="7">NDH-1 is composed of 14 different subunits. Subunits NuoA, H, J, K, L, M, N constitute the membrane sector of the complex.</text>
</comment>
<evidence type="ECO:0000256" key="5">
    <source>
        <dbReference type="ARBA" id="ARBA00022989"/>
    </source>
</evidence>
<sequence length="144" mass="17035">MLNEFVKILLFLIISVFFVAGALIVNRFIRPHRPNTEKSTIYECGEEPVGNPWIRFNIRFYTVALIFLIFEVEVVFLFPWAVIYKELGLFAFIEMVVFLLILILGYVYAWAKADLEWDKPRPRYLEVSKLKESFMESKSEKVEI</sequence>
<organism evidence="9 10">
    <name type="scientific">Kryptobacter tengchongensis</name>
    <dbReference type="NCBI Taxonomy" id="1643429"/>
    <lineage>
        <taxon>Bacteria</taxon>
        <taxon>Pseudomonadati</taxon>
        <taxon>Candidatus Kryptoniota</taxon>
        <taxon>Candidatus Kryptobacter</taxon>
    </lineage>
</organism>
<dbReference type="PANTHER" id="PTHR11058:SF9">
    <property type="entry name" value="NADH-UBIQUINONE OXIDOREDUCTASE CHAIN 3"/>
    <property type="match status" value="1"/>
</dbReference>
<evidence type="ECO:0000313" key="10">
    <source>
        <dbReference type="Proteomes" id="UP000243065"/>
    </source>
</evidence>
<keyword evidence="7" id="KW-1003">Cell membrane</keyword>
<feature type="transmembrane region" description="Helical" evidence="7">
    <location>
        <begin position="60"/>
        <end position="83"/>
    </location>
</feature>
<feature type="transmembrane region" description="Helical" evidence="7">
    <location>
        <begin position="89"/>
        <end position="111"/>
    </location>
</feature>
<name>A0A656D4P0_KRYT1</name>
<keyword evidence="7 8" id="KW-0874">Quinone</keyword>
<dbReference type="OrthoDB" id="9791970at2"/>
<dbReference type="GO" id="GO:0050136">
    <property type="term" value="F:NADH dehydrogenase (quinone) (non-electrogenic) activity"/>
    <property type="evidence" value="ECO:0007669"/>
    <property type="project" value="UniProtKB-UniRule"/>
</dbReference>
<keyword evidence="4 7" id="KW-0812">Transmembrane</keyword>
<feature type="transmembrane region" description="Helical" evidence="7">
    <location>
        <begin position="6"/>
        <end position="29"/>
    </location>
</feature>
<accession>A0A656D4P0</accession>
<comment type="similarity">
    <text evidence="2 7 8">Belongs to the complex I subunit 3 family.</text>
</comment>
<comment type="subcellular location">
    <subcellularLocation>
        <location evidence="7 8">Cell membrane</location>
        <topology evidence="7 8">Multi-pass membrane protein</topology>
    </subcellularLocation>
    <subcellularLocation>
        <location evidence="1">Membrane</location>
        <topology evidence="1">Multi-pass membrane protein</topology>
    </subcellularLocation>
</comment>
<keyword evidence="7 8" id="KW-0520">NAD</keyword>
<comment type="function">
    <text evidence="7">NDH-1 shuttles electrons from NADH, via FMN and iron-sulfur (Fe-S) centers, to quinones in the respiratory chain. The immediate electron acceptor for the enzyme in this species is believed to be ubiquinone. Couples the redox reaction to proton translocation (for every two electrons transferred, four hydrogen ions are translocated across the cytoplasmic membrane), and thus conserves the redox energy in a proton gradient.</text>
</comment>
<dbReference type="GO" id="GO:0048038">
    <property type="term" value="F:quinone binding"/>
    <property type="evidence" value="ECO:0007669"/>
    <property type="project" value="UniProtKB-KW"/>
</dbReference>
<dbReference type="Gene3D" id="1.20.58.1610">
    <property type="entry name" value="NADH:ubiquinone/plastoquinone oxidoreductase, chain 3"/>
    <property type="match status" value="1"/>
</dbReference>
<dbReference type="GO" id="GO:0005886">
    <property type="term" value="C:plasma membrane"/>
    <property type="evidence" value="ECO:0007669"/>
    <property type="project" value="UniProtKB-SubCell"/>
</dbReference>
<dbReference type="EC" id="7.1.1.-" evidence="7"/>
<evidence type="ECO:0000256" key="3">
    <source>
        <dbReference type="ARBA" id="ARBA00022448"/>
    </source>
</evidence>
<dbReference type="Proteomes" id="UP000243065">
    <property type="component" value="Unassembled WGS sequence"/>
</dbReference>
<evidence type="ECO:0000256" key="7">
    <source>
        <dbReference type="HAMAP-Rule" id="MF_01394"/>
    </source>
</evidence>
<dbReference type="EMBL" id="CZVU01000017">
    <property type="protein sequence ID" value="CUS99115.1"/>
    <property type="molecule type" value="Genomic_DNA"/>
</dbReference>
<keyword evidence="5 7" id="KW-1133">Transmembrane helix</keyword>
<dbReference type="GO" id="GO:0030964">
    <property type="term" value="C:NADH dehydrogenase complex"/>
    <property type="evidence" value="ECO:0007669"/>
    <property type="project" value="TreeGrafter"/>
</dbReference>
<dbReference type="RefSeq" id="WP_072150017.1">
    <property type="nucleotide sequence ID" value="NZ_CZVU01000017.1"/>
</dbReference>
<evidence type="ECO:0000256" key="4">
    <source>
        <dbReference type="ARBA" id="ARBA00022692"/>
    </source>
</evidence>
<dbReference type="HAMAP" id="MF_01394">
    <property type="entry name" value="NDH1_NuoA"/>
    <property type="match status" value="1"/>
</dbReference>
<dbReference type="PANTHER" id="PTHR11058">
    <property type="entry name" value="NADH-UBIQUINONE OXIDOREDUCTASE CHAIN 3"/>
    <property type="match status" value="1"/>
</dbReference>
<dbReference type="AlphaFoldDB" id="A0A656D4P0"/>
<proteinExistence type="inferred from homology"/>
<keyword evidence="6 7" id="KW-0472">Membrane</keyword>
<dbReference type="GO" id="GO:0008137">
    <property type="term" value="F:NADH dehydrogenase (ubiquinone) activity"/>
    <property type="evidence" value="ECO:0007669"/>
    <property type="project" value="InterPro"/>
</dbReference>
<dbReference type="Pfam" id="PF00507">
    <property type="entry name" value="Oxidored_q4"/>
    <property type="match status" value="1"/>
</dbReference>